<evidence type="ECO:0000313" key="3">
    <source>
        <dbReference type="EMBL" id="SJN16928.1"/>
    </source>
</evidence>
<evidence type="ECO:0000313" key="4">
    <source>
        <dbReference type="Proteomes" id="UP000196778"/>
    </source>
</evidence>
<gene>
    <name evidence="3" type="ORF">FM119_00725</name>
</gene>
<keyword evidence="2" id="KW-0472">Membrane</keyword>
<organism evidence="3 4">
    <name type="scientific">Mycetocola reblochoni REB411</name>
    <dbReference type="NCBI Taxonomy" id="1255698"/>
    <lineage>
        <taxon>Bacteria</taxon>
        <taxon>Bacillati</taxon>
        <taxon>Actinomycetota</taxon>
        <taxon>Actinomycetes</taxon>
        <taxon>Micrococcales</taxon>
        <taxon>Microbacteriaceae</taxon>
        <taxon>Mycetocola</taxon>
    </lineage>
</organism>
<feature type="compositionally biased region" description="Basic and acidic residues" evidence="1">
    <location>
        <begin position="14"/>
        <end position="29"/>
    </location>
</feature>
<keyword evidence="2" id="KW-0812">Transmembrane</keyword>
<dbReference type="Proteomes" id="UP000196778">
    <property type="component" value="Unassembled WGS sequence"/>
</dbReference>
<accession>A0A1R4IAU8</accession>
<proteinExistence type="predicted"/>
<reference evidence="4" key="1">
    <citation type="submission" date="2017-02" db="EMBL/GenBank/DDBJ databases">
        <authorList>
            <person name="Dridi B."/>
        </authorList>
    </citation>
    <scope>NUCLEOTIDE SEQUENCE [LARGE SCALE GENOMIC DNA]</scope>
    <source>
        <strain evidence="4">EB411</strain>
    </source>
</reference>
<dbReference type="OrthoDB" id="4801970at2"/>
<dbReference type="RefSeq" id="WP_087135778.1">
    <property type="nucleotide sequence ID" value="NZ_FUKR01000005.1"/>
</dbReference>
<evidence type="ECO:0000256" key="1">
    <source>
        <dbReference type="SAM" id="MobiDB-lite"/>
    </source>
</evidence>
<dbReference type="EMBL" id="FUKR01000005">
    <property type="protein sequence ID" value="SJN16928.1"/>
    <property type="molecule type" value="Genomic_DNA"/>
</dbReference>
<dbReference type="AlphaFoldDB" id="A0A1R4IAU8"/>
<dbReference type="InterPro" id="IPR025339">
    <property type="entry name" value="DUF4245"/>
</dbReference>
<dbReference type="Pfam" id="PF14030">
    <property type="entry name" value="DUF4245"/>
    <property type="match status" value="1"/>
</dbReference>
<protein>
    <recommendedName>
        <fullName evidence="5">Secreted protein</fullName>
    </recommendedName>
</protein>
<keyword evidence="2" id="KW-1133">Transmembrane helix</keyword>
<evidence type="ECO:0008006" key="5">
    <source>
        <dbReference type="Google" id="ProtNLM"/>
    </source>
</evidence>
<feature type="region of interest" description="Disordered" evidence="1">
    <location>
        <begin position="1"/>
        <end position="29"/>
    </location>
</feature>
<keyword evidence="4" id="KW-1185">Reference proteome</keyword>
<feature type="transmembrane region" description="Helical" evidence="2">
    <location>
        <begin position="41"/>
        <end position="60"/>
    </location>
</feature>
<name>A0A1R4IAU8_9MICO</name>
<sequence>MSKTSEPRVVAELGRPETPEETAERKAEDSRKYRMRKTLSNLVYSLLVTLGLVLVIVMIVPRNDTPRHRDVDYTALAQNAQSDHEQRLAAPSLPEGWRSNYAEIRTSTADGVSSWQIGFLTPSDEYIGLAQGLDANPSWVAQQLANTAADTTVTIDGVTWTVYDNRDSTDDVGNAEYGMVADGGGSTFVLVGTAPDDEFAELASSLTPTITEASER</sequence>
<evidence type="ECO:0000256" key="2">
    <source>
        <dbReference type="SAM" id="Phobius"/>
    </source>
</evidence>